<evidence type="ECO:0000256" key="8">
    <source>
        <dbReference type="PROSITE-ProRule" id="PRU01360"/>
    </source>
</evidence>
<evidence type="ECO:0000256" key="2">
    <source>
        <dbReference type="ARBA" id="ARBA00022448"/>
    </source>
</evidence>
<dbReference type="Pfam" id="PF07715">
    <property type="entry name" value="Plug"/>
    <property type="match status" value="1"/>
</dbReference>
<dbReference type="GO" id="GO:0009279">
    <property type="term" value="C:cell outer membrane"/>
    <property type="evidence" value="ECO:0007669"/>
    <property type="project" value="UniProtKB-SubCell"/>
</dbReference>
<evidence type="ECO:0000259" key="10">
    <source>
        <dbReference type="Pfam" id="PF00593"/>
    </source>
</evidence>
<reference evidence="12 13" key="1">
    <citation type="submission" date="2018-03" db="EMBL/GenBank/DDBJ databases">
        <title>Genomic Encyclopedia of Archaeal and Bacterial Type Strains, Phase II (KMG-II): from individual species to whole genera.</title>
        <authorList>
            <person name="Goeker M."/>
        </authorList>
    </citation>
    <scope>NUCLEOTIDE SEQUENCE [LARGE SCALE GENOMIC DNA]</scope>
    <source>
        <strain evidence="12 13">DSM 24859</strain>
    </source>
</reference>
<evidence type="ECO:0000256" key="3">
    <source>
        <dbReference type="ARBA" id="ARBA00022452"/>
    </source>
</evidence>
<dbReference type="Gene3D" id="2.170.130.10">
    <property type="entry name" value="TonB-dependent receptor, plug domain"/>
    <property type="match status" value="1"/>
</dbReference>
<dbReference type="InterPro" id="IPR023996">
    <property type="entry name" value="TonB-dep_OMP_SusC/RagA"/>
</dbReference>
<dbReference type="EMBL" id="PYAW01000002">
    <property type="protein sequence ID" value="PSL47213.1"/>
    <property type="molecule type" value="Genomic_DNA"/>
</dbReference>
<gene>
    <name evidence="12" type="ORF">CLV51_10258</name>
</gene>
<dbReference type="OrthoDB" id="609136at2"/>
<dbReference type="NCBIfam" id="TIGR04057">
    <property type="entry name" value="SusC_RagA_signa"/>
    <property type="match status" value="1"/>
</dbReference>
<protein>
    <submittedName>
        <fullName evidence="12">TonB-linked SusC/RagA family outer membrane protein</fullName>
    </submittedName>
</protein>
<evidence type="ECO:0000256" key="6">
    <source>
        <dbReference type="ARBA" id="ARBA00023136"/>
    </source>
</evidence>
<feature type="domain" description="TonB-dependent receptor plug" evidence="11">
    <location>
        <begin position="126"/>
        <end position="252"/>
    </location>
</feature>
<accession>A0A2P8HLX5</accession>
<keyword evidence="3 8" id="KW-1134">Transmembrane beta strand</keyword>
<keyword evidence="13" id="KW-1185">Reference proteome</keyword>
<dbReference type="RefSeq" id="WP_106527689.1">
    <property type="nucleotide sequence ID" value="NZ_PYAW01000002.1"/>
</dbReference>
<dbReference type="SUPFAM" id="SSF56935">
    <property type="entry name" value="Porins"/>
    <property type="match status" value="1"/>
</dbReference>
<sequence>MNLSITHIRKVIVLLCLLPLLLVCHSLHAQVLLKGRIIDLQTHQPLIGATLRIKNGSGGTITDENGNYQLQFKGALPQTILVGFVGYQPRELEIYEPPENAEITLRSRQLLSEVVVTAVGIKSNTRSLGYSVTEVKGHDLTDTREPNVVAALSGKAPGVQISNSGGSPGGSASIRIRGNSSLLGNNAPLFILDGVPIDNSTQDILGNITNASSLATPSNRAIDINNEDVASLTVLKGPAAAALYGIRASNGAVIINTKRGSQLTERKWNVSYTGSVTMDEVNRRTQPRQSAFTNGLNGLYVLPGQPGSDENWGARLDTLTYSNIPGKFDKNGTIVGKSNPASNGIPLNRYDNVDNFFVKGWTRDNNISAYGNTGNAGYYLSYGDLYQTGIIPTTDFYRHTVRLNADYNVSDRLKINGGINYIQSGANNRALMGGFNTNVMRALINSPANFDITNGYSDPWRHEDAYKLPPTTAKPWGDSRSYANGRGWDNPYWSLNMNPQKDQTNRFIGFAEVNYEILDWLKATFRSGIDNYTDVRKGGFSRGTSGIGTGIINDVNYGRRDINTDFILSGQRQLGKNIGLTVILGHNFYNSWRNQVNTRGDGLTVPGNFNIANAATTLTFNQTIRKKLVAGYGDIKLDYKQWLFLELTGRNEWTSTLPPGSNAFFYHSVGSSFVFTEGIPINWGILNFGKVRATFAEVGNDADPYSLQTYFNPTRESGWIQSSINFPFNNQPGLSFGNQLGDLSGVLGNPALKPERIQTWEAGTELHFFKNKTILDVVYYNNTSRDQIIPVSLPSSTGALYDLRNAGVIVNRGIEASLQQNIVRRKNIEWNASLIFSKNISKVKSLGEGLTSVSLGGVWMEARGMVGEPYGVFYGQDVKRNEHGQMIIDDNPTVGGKPNSNYGYPIVNTSFTRIGDPNPKFNLGWRNELKFGRVLLSFLLDTRYGFDIFNAPRLQMVFNGVDESTVNRGSITVFEGVTASKGIPNTIPTVLSQDWYRRTFDIQGLYVEKNLYWIKLKDINLTYQLPERWLKPARLQKASLTLTGRNFLLATNYTGSDPDLGMRNGLSNFNGIDFWTTPNTRSYGAALNVVF</sequence>
<evidence type="ECO:0000256" key="7">
    <source>
        <dbReference type="ARBA" id="ARBA00023237"/>
    </source>
</evidence>
<dbReference type="Proteomes" id="UP000240971">
    <property type="component" value="Unassembled WGS sequence"/>
</dbReference>
<dbReference type="Pfam" id="PF13715">
    <property type="entry name" value="CarbopepD_reg_2"/>
    <property type="match status" value="1"/>
</dbReference>
<comment type="caution">
    <text evidence="12">The sequence shown here is derived from an EMBL/GenBank/DDBJ whole genome shotgun (WGS) entry which is preliminary data.</text>
</comment>
<evidence type="ECO:0000313" key="12">
    <source>
        <dbReference type="EMBL" id="PSL47213.1"/>
    </source>
</evidence>
<dbReference type="InterPro" id="IPR036942">
    <property type="entry name" value="Beta-barrel_TonB_sf"/>
</dbReference>
<dbReference type="NCBIfam" id="TIGR04056">
    <property type="entry name" value="OMP_RagA_SusC"/>
    <property type="match status" value="1"/>
</dbReference>
<keyword evidence="7 8" id="KW-0998">Cell outer membrane</keyword>
<dbReference type="Pfam" id="PF00593">
    <property type="entry name" value="TonB_dep_Rec_b-barrel"/>
    <property type="match status" value="1"/>
</dbReference>
<dbReference type="SUPFAM" id="SSF49464">
    <property type="entry name" value="Carboxypeptidase regulatory domain-like"/>
    <property type="match status" value="1"/>
</dbReference>
<organism evidence="12 13">
    <name type="scientific">Chitinophaga niastensis</name>
    <dbReference type="NCBI Taxonomy" id="536980"/>
    <lineage>
        <taxon>Bacteria</taxon>
        <taxon>Pseudomonadati</taxon>
        <taxon>Bacteroidota</taxon>
        <taxon>Chitinophagia</taxon>
        <taxon>Chitinophagales</taxon>
        <taxon>Chitinophagaceae</taxon>
        <taxon>Chitinophaga</taxon>
    </lineage>
</organism>
<comment type="similarity">
    <text evidence="8 9">Belongs to the TonB-dependent receptor family.</text>
</comment>
<dbReference type="InterPro" id="IPR000531">
    <property type="entry name" value="Beta-barrel_TonB"/>
</dbReference>
<dbReference type="InterPro" id="IPR008969">
    <property type="entry name" value="CarboxyPept-like_regulatory"/>
</dbReference>
<dbReference type="AlphaFoldDB" id="A0A2P8HLX5"/>
<evidence type="ECO:0000256" key="1">
    <source>
        <dbReference type="ARBA" id="ARBA00004571"/>
    </source>
</evidence>
<dbReference type="PROSITE" id="PS52016">
    <property type="entry name" value="TONB_DEPENDENT_REC_3"/>
    <property type="match status" value="1"/>
</dbReference>
<keyword evidence="2 8" id="KW-0813">Transport</keyword>
<keyword evidence="4 8" id="KW-0812">Transmembrane</keyword>
<keyword evidence="5 9" id="KW-0798">TonB box</keyword>
<comment type="subcellular location">
    <subcellularLocation>
        <location evidence="1 8">Cell outer membrane</location>
        <topology evidence="1 8">Multi-pass membrane protein</topology>
    </subcellularLocation>
</comment>
<dbReference type="InterPro" id="IPR039426">
    <property type="entry name" value="TonB-dep_rcpt-like"/>
</dbReference>
<dbReference type="InterPro" id="IPR012910">
    <property type="entry name" value="Plug_dom"/>
</dbReference>
<keyword evidence="6 8" id="KW-0472">Membrane</keyword>
<evidence type="ECO:0000256" key="5">
    <source>
        <dbReference type="ARBA" id="ARBA00023077"/>
    </source>
</evidence>
<feature type="domain" description="TonB-dependent receptor-like beta-barrel" evidence="10">
    <location>
        <begin position="450"/>
        <end position="846"/>
    </location>
</feature>
<dbReference type="Gene3D" id="2.40.170.20">
    <property type="entry name" value="TonB-dependent receptor, beta-barrel domain"/>
    <property type="match status" value="1"/>
</dbReference>
<proteinExistence type="inferred from homology"/>
<dbReference type="InterPro" id="IPR023997">
    <property type="entry name" value="TonB-dep_OMP_SusC/RagA_CS"/>
</dbReference>
<evidence type="ECO:0000256" key="9">
    <source>
        <dbReference type="RuleBase" id="RU003357"/>
    </source>
</evidence>
<evidence type="ECO:0000256" key="4">
    <source>
        <dbReference type="ARBA" id="ARBA00022692"/>
    </source>
</evidence>
<evidence type="ECO:0000259" key="11">
    <source>
        <dbReference type="Pfam" id="PF07715"/>
    </source>
</evidence>
<name>A0A2P8HLX5_CHINA</name>
<evidence type="ECO:0000313" key="13">
    <source>
        <dbReference type="Proteomes" id="UP000240971"/>
    </source>
</evidence>
<dbReference type="InterPro" id="IPR037066">
    <property type="entry name" value="Plug_dom_sf"/>
</dbReference>
<dbReference type="Gene3D" id="2.60.40.1120">
    <property type="entry name" value="Carboxypeptidase-like, regulatory domain"/>
    <property type="match status" value="1"/>
</dbReference>